<dbReference type="InterPro" id="IPR000014">
    <property type="entry name" value="PAS"/>
</dbReference>
<evidence type="ECO:0000256" key="6">
    <source>
        <dbReference type="PROSITE-ProRule" id="PRU00169"/>
    </source>
</evidence>
<comment type="caution">
    <text evidence="11">The sequence shown here is derived from an EMBL/GenBank/DDBJ whole genome shotgun (WGS) entry which is preliminary data.</text>
</comment>
<evidence type="ECO:0000256" key="3">
    <source>
        <dbReference type="ARBA" id="ARBA00022553"/>
    </source>
</evidence>
<comment type="catalytic activity">
    <reaction evidence="1">
        <text>ATP + protein L-histidine = ADP + protein N-phospho-L-histidine.</text>
        <dbReference type="EC" id="2.7.13.3"/>
    </reaction>
</comment>
<feature type="domain" description="PAC" evidence="10">
    <location>
        <begin position="466"/>
        <end position="515"/>
    </location>
</feature>
<dbReference type="InterPro" id="IPR001610">
    <property type="entry name" value="PAC"/>
</dbReference>
<feature type="modified residue" description="4-aspartylphosphate" evidence="6">
    <location>
        <position position="1076"/>
    </location>
</feature>
<dbReference type="InterPro" id="IPR005467">
    <property type="entry name" value="His_kinase_dom"/>
</dbReference>
<dbReference type="InterPro" id="IPR052162">
    <property type="entry name" value="Sensor_kinase/Photoreceptor"/>
</dbReference>
<feature type="domain" description="Response regulatory" evidence="8">
    <location>
        <begin position="1025"/>
        <end position="1141"/>
    </location>
</feature>
<dbReference type="GO" id="GO:0000155">
    <property type="term" value="F:phosphorelay sensor kinase activity"/>
    <property type="evidence" value="ECO:0007669"/>
    <property type="project" value="InterPro"/>
</dbReference>
<dbReference type="InterPro" id="IPR036890">
    <property type="entry name" value="HATPase_C_sf"/>
</dbReference>
<evidence type="ECO:0000259" key="7">
    <source>
        <dbReference type="PROSITE" id="PS50109"/>
    </source>
</evidence>
<dbReference type="InterPro" id="IPR004358">
    <property type="entry name" value="Sig_transdc_His_kin-like_C"/>
</dbReference>
<dbReference type="NCBIfam" id="TIGR00229">
    <property type="entry name" value="sensory_box"/>
    <property type="match status" value="6"/>
</dbReference>
<evidence type="ECO:0000259" key="10">
    <source>
        <dbReference type="PROSITE" id="PS50113"/>
    </source>
</evidence>
<feature type="domain" description="PAC" evidence="10">
    <location>
        <begin position="86"/>
        <end position="138"/>
    </location>
</feature>
<dbReference type="CDD" id="cd00082">
    <property type="entry name" value="HisKA"/>
    <property type="match status" value="1"/>
</dbReference>
<keyword evidence="12" id="KW-1185">Reference proteome</keyword>
<dbReference type="Gene3D" id="3.30.450.20">
    <property type="entry name" value="PAS domain"/>
    <property type="match status" value="6"/>
</dbReference>
<dbReference type="SMART" id="SM00388">
    <property type="entry name" value="HisKA"/>
    <property type="match status" value="1"/>
</dbReference>
<dbReference type="InterPro" id="IPR011006">
    <property type="entry name" value="CheY-like_superfamily"/>
</dbReference>
<dbReference type="EC" id="2.7.13.3" evidence="2"/>
<evidence type="ECO:0000256" key="1">
    <source>
        <dbReference type="ARBA" id="ARBA00000085"/>
    </source>
</evidence>
<feature type="domain" description="PAC" evidence="10">
    <location>
        <begin position="342"/>
        <end position="393"/>
    </location>
</feature>
<dbReference type="InterPro" id="IPR013655">
    <property type="entry name" value="PAS_fold_3"/>
</dbReference>
<dbReference type="SMART" id="SM00448">
    <property type="entry name" value="REC"/>
    <property type="match status" value="1"/>
</dbReference>
<dbReference type="Proteomes" id="UP001165427">
    <property type="component" value="Unassembled WGS sequence"/>
</dbReference>
<evidence type="ECO:0000313" key="12">
    <source>
        <dbReference type="Proteomes" id="UP001165427"/>
    </source>
</evidence>
<dbReference type="PRINTS" id="PR00344">
    <property type="entry name" value="BCTRLSENSOR"/>
</dbReference>
<sequence length="1144" mass="128522">MTINQKRPEHITATDPSVISIMDAPMPYQALNEQGECVAVNQTLLDVLGYARRDLIGKNFAEIIHPDRVTHFKRKFSNIKAIGELYEDEFEMVKKGGGTILVSFNGKIQRDAQGGFIRMHCIFQDITERRRAEIQLREKSVLLQNITDHMLDMVGITDLTGVFTYMGPSVHRILGYEAEQFVGTSVFDYVHPDDAEYIASEFAAFTADPSPDTTRTVEYRQRCADGSYLWLETKGKILFDDHGSPYALFFNSRDVNERKHAVDALRNTESFKRKMVANIGDVIVIVDGQGIIRYKSLNIEKWFGWKPEELVGTGVLQNVHPEDMGAAEQILGSLLDVPNATRTMECRYRCKDGSYKWIRITGVNLLHEPDIGGILGNYRDITERKNAEQMSLEREQYLKSILQTTVDGFWVVDRHGKIIDVNEAYCRMSGYTQTELLAMAINDLDAMETPDDTRERIRRIMVNGSAIFETCHRRKDGSSFKIEMSVTFIDIQGGQFICFGRDVTERQEAFEALQESEARFKTIIENLPGGVFAHDFTGRLLIVNAAAAKNTGYTVQELRSLNVANIDSGGYTRDDREQLWNSLNLGEVLTIESSHTRKDGSQYPAEIHLNAIMLDRQPAILAIAFDISERRQVQAALSESEEKHRSLFNQSAEGIYLHDVEGKILDVNQMACMQTGYTKEELLRLTVFDLHPAEPGTINLPKEEVLRMWQQWQPGQIATVQAEHRRKDGTPFPVEVSIGLIQYGERSIIQSIVKDISDRKALEARLLQAQKMESIGRLAGGVAHDYNNMLSVIVGYTEMALEKIRPEDPLYAELMEVYQAGKRSTDITRQLLAFARKQTIDPKAVDLNNIVESMLRMLSRLIGEDIDLNWRPGSQLWLLKMDPAQVDQILVNLCVNARDAIGGVGEVTIETRNFTIDVDDVQAHKDGAPGDYVMLAVSDNGVGMDKATLDNIFEPFFTTKGISEGTGLGLPTVYGIVKQNNGFVTVYSEPGGGTIFRIYLPRLFEAQPQRASTDRTAAPSGRGETVLLVEDEPSILRLGEMMLKRLGYQVLASGTPSQAIQMASKSKIRIDLLMTDVVMPEMNGRQLAEHLNALFPSIRTLFMSGYTADVIAHRGVLDEGMHFIQKPFSLHDLGVKVRAVLDDN</sequence>
<keyword evidence="3 6" id="KW-0597">Phosphoprotein</keyword>
<evidence type="ECO:0000259" key="9">
    <source>
        <dbReference type="PROSITE" id="PS50112"/>
    </source>
</evidence>
<dbReference type="SMART" id="SM00091">
    <property type="entry name" value="PAS"/>
    <property type="match status" value="6"/>
</dbReference>
<evidence type="ECO:0000256" key="2">
    <source>
        <dbReference type="ARBA" id="ARBA00012438"/>
    </source>
</evidence>
<dbReference type="SUPFAM" id="SSF55785">
    <property type="entry name" value="PYP-like sensor domain (PAS domain)"/>
    <property type="match status" value="6"/>
</dbReference>
<dbReference type="InterPro" id="IPR000700">
    <property type="entry name" value="PAS-assoc_C"/>
</dbReference>
<dbReference type="EMBL" id="JALJRB010000014">
    <property type="protein sequence ID" value="MCJ8501543.1"/>
    <property type="molecule type" value="Genomic_DNA"/>
</dbReference>
<dbReference type="PROSITE" id="PS50113">
    <property type="entry name" value="PAC"/>
    <property type="match status" value="6"/>
</dbReference>
<dbReference type="Gene3D" id="1.10.287.130">
    <property type="match status" value="1"/>
</dbReference>
<dbReference type="PANTHER" id="PTHR43304:SF1">
    <property type="entry name" value="PAC DOMAIN-CONTAINING PROTEIN"/>
    <property type="match status" value="1"/>
</dbReference>
<dbReference type="SMART" id="SM00086">
    <property type="entry name" value="PAC"/>
    <property type="match status" value="6"/>
</dbReference>
<protein>
    <recommendedName>
        <fullName evidence="2">histidine kinase</fullName>
        <ecNumber evidence="2">2.7.13.3</ecNumber>
    </recommendedName>
</protein>
<dbReference type="RefSeq" id="WP_246909529.1">
    <property type="nucleotide sequence ID" value="NZ_JALJRB010000014.1"/>
</dbReference>
<dbReference type="Gene3D" id="3.40.50.2300">
    <property type="match status" value="1"/>
</dbReference>
<dbReference type="Gene3D" id="3.30.565.10">
    <property type="entry name" value="Histidine kinase-like ATPase, C-terminal domain"/>
    <property type="match status" value="1"/>
</dbReference>
<dbReference type="InterPro" id="IPR001789">
    <property type="entry name" value="Sig_transdc_resp-reg_receiver"/>
</dbReference>
<keyword evidence="5" id="KW-0418">Kinase</keyword>
<feature type="domain" description="PAS" evidence="9">
    <location>
        <begin position="640"/>
        <end position="683"/>
    </location>
</feature>
<dbReference type="InterPro" id="IPR035965">
    <property type="entry name" value="PAS-like_dom_sf"/>
</dbReference>
<feature type="domain" description="PAC" evidence="10">
    <location>
        <begin position="718"/>
        <end position="768"/>
    </location>
</feature>
<keyword evidence="4" id="KW-0808">Transferase</keyword>
<feature type="domain" description="PAC" evidence="10">
    <location>
        <begin position="589"/>
        <end position="639"/>
    </location>
</feature>
<proteinExistence type="predicted"/>
<dbReference type="GO" id="GO:0006355">
    <property type="term" value="P:regulation of DNA-templated transcription"/>
    <property type="evidence" value="ECO:0007669"/>
    <property type="project" value="InterPro"/>
</dbReference>
<dbReference type="SUPFAM" id="SSF47384">
    <property type="entry name" value="Homodimeric domain of signal transducing histidine kinase"/>
    <property type="match status" value="1"/>
</dbReference>
<dbReference type="InterPro" id="IPR036097">
    <property type="entry name" value="HisK_dim/P_sf"/>
</dbReference>
<dbReference type="PANTHER" id="PTHR43304">
    <property type="entry name" value="PHYTOCHROME-LIKE PROTEIN CPH1"/>
    <property type="match status" value="1"/>
</dbReference>
<evidence type="ECO:0000256" key="5">
    <source>
        <dbReference type="ARBA" id="ARBA00022777"/>
    </source>
</evidence>
<feature type="domain" description="PAS" evidence="9">
    <location>
        <begin position="516"/>
        <end position="558"/>
    </location>
</feature>
<accession>A0AA41R4T2</accession>
<dbReference type="AlphaFoldDB" id="A0AA41R4T2"/>
<dbReference type="InterPro" id="IPR013767">
    <property type="entry name" value="PAS_fold"/>
</dbReference>
<reference evidence="11" key="1">
    <citation type="submission" date="2022-04" db="EMBL/GenBank/DDBJ databases">
        <title>Desulfatitalea alkaliphila sp. nov., a novel anaerobic sulfate-reducing bacterium isolated from terrestrial mud volcano, Taman Peninsula, Russia.</title>
        <authorList>
            <person name="Khomyakova M.A."/>
            <person name="Merkel A.Y."/>
            <person name="Slobodkin A.I."/>
        </authorList>
    </citation>
    <scope>NUCLEOTIDE SEQUENCE</scope>
    <source>
        <strain evidence="11">M08but</strain>
    </source>
</reference>
<feature type="domain" description="Histidine kinase" evidence="7">
    <location>
        <begin position="781"/>
        <end position="1004"/>
    </location>
</feature>
<feature type="domain" description="PAC" evidence="10">
    <location>
        <begin position="215"/>
        <end position="267"/>
    </location>
</feature>
<dbReference type="SMART" id="SM00387">
    <property type="entry name" value="HATPase_c"/>
    <property type="match status" value="1"/>
</dbReference>
<dbReference type="PROSITE" id="PS50109">
    <property type="entry name" value="HIS_KIN"/>
    <property type="match status" value="1"/>
</dbReference>
<dbReference type="SUPFAM" id="SSF52172">
    <property type="entry name" value="CheY-like"/>
    <property type="match status" value="1"/>
</dbReference>
<feature type="domain" description="PAS" evidence="9">
    <location>
        <begin position="30"/>
        <end position="67"/>
    </location>
</feature>
<name>A0AA41R4T2_9BACT</name>
<dbReference type="Pfam" id="PF00989">
    <property type="entry name" value="PAS"/>
    <property type="match status" value="2"/>
</dbReference>
<organism evidence="11 12">
    <name type="scientific">Desulfatitalea alkaliphila</name>
    <dbReference type="NCBI Taxonomy" id="2929485"/>
    <lineage>
        <taxon>Bacteria</taxon>
        <taxon>Pseudomonadati</taxon>
        <taxon>Thermodesulfobacteriota</taxon>
        <taxon>Desulfobacteria</taxon>
        <taxon>Desulfobacterales</taxon>
        <taxon>Desulfosarcinaceae</taxon>
        <taxon>Desulfatitalea</taxon>
    </lineage>
</organism>
<evidence type="ECO:0000259" key="8">
    <source>
        <dbReference type="PROSITE" id="PS50110"/>
    </source>
</evidence>
<evidence type="ECO:0000313" key="11">
    <source>
        <dbReference type="EMBL" id="MCJ8501543.1"/>
    </source>
</evidence>
<dbReference type="SUPFAM" id="SSF55874">
    <property type="entry name" value="ATPase domain of HSP90 chaperone/DNA topoisomerase II/histidine kinase"/>
    <property type="match status" value="1"/>
</dbReference>
<dbReference type="Pfam" id="PF08447">
    <property type="entry name" value="PAS_3"/>
    <property type="match status" value="1"/>
</dbReference>
<dbReference type="Pfam" id="PF00072">
    <property type="entry name" value="Response_reg"/>
    <property type="match status" value="1"/>
</dbReference>
<evidence type="ECO:0000256" key="4">
    <source>
        <dbReference type="ARBA" id="ARBA00022679"/>
    </source>
</evidence>
<dbReference type="PROSITE" id="PS50112">
    <property type="entry name" value="PAS"/>
    <property type="match status" value="6"/>
</dbReference>
<dbReference type="Pfam" id="PF02518">
    <property type="entry name" value="HATPase_c"/>
    <property type="match status" value="1"/>
</dbReference>
<dbReference type="Pfam" id="PF13426">
    <property type="entry name" value="PAS_9"/>
    <property type="match status" value="3"/>
</dbReference>
<feature type="domain" description="PAS" evidence="9">
    <location>
        <begin position="268"/>
        <end position="338"/>
    </location>
</feature>
<dbReference type="InterPro" id="IPR003594">
    <property type="entry name" value="HATPase_dom"/>
</dbReference>
<feature type="domain" description="PAS" evidence="9">
    <location>
        <begin position="394"/>
        <end position="464"/>
    </location>
</feature>
<feature type="domain" description="PAS" evidence="9">
    <location>
        <begin position="139"/>
        <end position="198"/>
    </location>
</feature>
<dbReference type="InterPro" id="IPR003661">
    <property type="entry name" value="HisK_dim/P_dom"/>
</dbReference>
<dbReference type="CDD" id="cd00130">
    <property type="entry name" value="PAS"/>
    <property type="match status" value="6"/>
</dbReference>
<gene>
    <name evidence="11" type="ORF">MRX98_13230</name>
</gene>
<dbReference type="PROSITE" id="PS50110">
    <property type="entry name" value="RESPONSE_REGULATORY"/>
    <property type="match status" value="1"/>
</dbReference>